<sequence length="56" mass="6554">MSPINWITLFLLFNVTVFLIVVKLYFLPSLKFLTSFQPPHSSNPNKLNSSPSNWKW</sequence>
<keyword evidence="2" id="KW-0472">Membrane</keyword>
<gene>
    <name evidence="3" type="primary">ATP8</name>
</gene>
<dbReference type="AlphaFoldDB" id="Q6DVG4"/>
<dbReference type="GeneID" id="2914116"/>
<reference evidence="3" key="1">
    <citation type="journal article" date="2005" name="Proc. R. Soc. B">
        <title>Mitochondrial genomes suggest that hexapods and crustaceans are mutually paraphyletic.</title>
        <authorList>
            <person name="Cook C.E."/>
            <person name="Yue Q."/>
            <person name="Akam M."/>
        </authorList>
    </citation>
    <scope>NUCLEOTIDE SEQUENCE</scope>
</reference>
<feature type="transmembrane region" description="Helical" evidence="2">
    <location>
        <begin position="6"/>
        <end position="26"/>
    </location>
</feature>
<organism evidence="3">
    <name type="scientific">Podura aquatica</name>
    <name type="common">water springtail</name>
    <dbReference type="NCBI Taxonomy" id="50589"/>
    <lineage>
        <taxon>Eukaryota</taxon>
        <taxon>Metazoa</taxon>
        <taxon>Ecdysozoa</taxon>
        <taxon>Arthropoda</taxon>
        <taxon>Hexapoda</taxon>
        <taxon>Collembola</taxon>
        <taxon>Poduromorpha</taxon>
        <taxon>Poduroidea</taxon>
        <taxon>Poduridae</taxon>
        <taxon>Podura</taxon>
    </lineage>
</organism>
<geneLocation type="mitochondrion" evidence="3"/>
<name>Q6DVG4_9HEXA</name>
<feature type="region of interest" description="Disordered" evidence="1">
    <location>
        <begin position="35"/>
        <end position="56"/>
    </location>
</feature>
<accession>Q6DVG4</accession>
<keyword evidence="2" id="KW-1133">Transmembrane helix</keyword>
<dbReference type="CTD" id="4509"/>
<keyword evidence="3" id="KW-0496">Mitochondrion</keyword>
<dbReference type="RefSeq" id="YP_054473.1">
    <property type="nucleotide sequence ID" value="NC_006075.1"/>
</dbReference>
<feature type="compositionally biased region" description="Low complexity" evidence="1">
    <location>
        <begin position="38"/>
        <end position="56"/>
    </location>
</feature>
<protein>
    <submittedName>
        <fullName evidence="3">ATP synthase F0 subunit 8</fullName>
    </submittedName>
</protein>
<evidence type="ECO:0000256" key="2">
    <source>
        <dbReference type="SAM" id="Phobius"/>
    </source>
</evidence>
<keyword evidence="2" id="KW-0812">Transmembrane</keyword>
<proteinExistence type="predicted"/>
<evidence type="ECO:0000313" key="3">
    <source>
        <dbReference type="EMBL" id="AAT69335.1"/>
    </source>
</evidence>
<evidence type="ECO:0000256" key="1">
    <source>
        <dbReference type="SAM" id="MobiDB-lite"/>
    </source>
</evidence>
<dbReference type="EMBL" id="AY639939">
    <property type="protein sequence ID" value="AAT69335.1"/>
    <property type="molecule type" value="Genomic_DNA"/>
</dbReference>